<evidence type="ECO:0000313" key="9">
    <source>
        <dbReference type="EMBL" id="KAJ7945119.1"/>
    </source>
</evidence>
<dbReference type="Proteomes" id="UP001163823">
    <property type="component" value="Chromosome 13"/>
</dbReference>
<protein>
    <submittedName>
        <fullName evidence="9">Lipase-like PAD4</fullName>
    </submittedName>
</protein>
<accession>A0AAD7P7W3</accession>
<evidence type="ECO:0000259" key="8">
    <source>
        <dbReference type="Pfam" id="PF18117"/>
    </source>
</evidence>
<dbReference type="PANTHER" id="PTHR47413">
    <property type="entry name" value="LIPASE-LIKE PAD4"/>
    <property type="match status" value="1"/>
</dbReference>
<keyword evidence="10" id="KW-1185">Reference proteome</keyword>
<evidence type="ECO:0000259" key="7">
    <source>
        <dbReference type="Pfam" id="PF01764"/>
    </source>
</evidence>
<dbReference type="GO" id="GO:0016787">
    <property type="term" value="F:hydrolase activity"/>
    <property type="evidence" value="ECO:0007669"/>
    <property type="project" value="UniProtKB-KW"/>
</dbReference>
<evidence type="ECO:0000256" key="3">
    <source>
        <dbReference type="ARBA" id="ARBA00022490"/>
    </source>
</evidence>
<sequence>MDAEASPFETSEVLATFLASTPLLSDSWKLCNLANTTAPWSFVTEIIGSVGYVAFSGIQMVGAGGGSILPDSVPSTGNLVPLTISGDRIFASLYRDNKQDEVPMMVHGGMLHLFLSIFNSSSFQHQMLATMEHTKSVVITGHSMGGTTASLCALWLLSYLQSISSSMSVICITFGSPLLGNESLSRAIVRERWGGNFCHVVSKHDIMPRLLFAPVETFTPQLHFLQQFWYFSMTSQKSLDLQLSEQERAKLFASVMAYLDAVTQDGEGAVPSLYQPFGSYLFVSEEGAVCVDGATAVIKMMRLMLATSSPSHCIDDHLNYGNYVNKVCLQFTKQRNFMQGSIPDSSYEAGVELALQSSGIASQELVATHAKECLRMGRRIGRTPALNAAYLAINLSKINPYRAQIEWYKKTCDDSDNQLGYYDSFKLRGTSKRDRHVNMNRYKLARFWNNMLDMLENNKLPHKFHKQQKWVNASQFYKLLVEPLDIAEYYRKGEHRIKGHYIKHGRERRYEIFDRWWRERQVPEEENTRRTKFASLTQDTCFWARVEEARDWLDSVRSESDTSKLALMWENIENFERYERRLIENMEVSEDVLAKNSSYSMWVEELRVLKELRSQVQNFPQFHRCLDGGVVP</sequence>
<keyword evidence="6" id="KW-0539">Nucleus</keyword>
<dbReference type="GO" id="GO:0005737">
    <property type="term" value="C:cytoplasm"/>
    <property type="evidence" value="ECO:0007669"/>
    <property type="project" value="UniProtKB-SubCell"/>
</dbReference>
<dbReference type="EMBL" id="JARAOO010000013">
    <property type="protein sequence ID" value="KAJ7945119.1"/>
    <property type="molecule type" value="Genomic_DNA"/>
</dbReference>
<feature type="domain" description="Fungal lipase-type" evidence="7">
    <location>
        <begin position="103"/>
        <end position="212"/>
    </location>
</feature>
<comment type="caution">
    <text evidence="9">The sequence shown here is derived from an EMBL/GenBank/DDBJ whole genome shotgun (WGS) entry which is preliminary data.</text>
</comment>
<feature type="domain" description="EDS1 EP" evidence="8">
    <location>
        <begin position="403"/>
        <end position="612"/>
    </location>
</feature>
<dbReference type="InterPro" id="IPR002921">
    <property type="entry name" value="Fungal_lipase-type"/>
</dbReference>
<dbReference type="Pfam" id="PF01764">
    <property type="entry name" value="Lipase_3"/>
    <property type="match status" value="1"/>
</dbReference>
<dbReference type="GO" id="GO:0006629">
    <property type="term" value="P:lipid metabolic process"/>
    <property type="evidence" value="ECO:0007669"/>
    <property type="project" value="InterPro"/>
</dbReference>
<dbReference type="Gene3D" id="3.40.50.1820">
    <property type="entry name" value="alpha/beta hydrolase"/>
    <property type="match status" value="1"/>
</dbReference>
<evidence type="ECO:0000256" key="6">
    <source>
        <dbReference type="ARBA" id="ARBA00023242"/>
    </source>
</evidence>
<name>A0AAD7P7W3_QUISA</name>
<evidence type="ECO:0000256" key="1">
    <source>
        <dbReference type="ARBA" id="ARBA00004123"/>
    </source>
</evidence>
<evidence type="ECO:0000313" key="10">
    <source>
        <dbReference type="Proteomes" id="UP001163823"/>
    </source>
</evidence>
<dbReference type="Pfam" id="PF18117">
    <property type="entry name" value="EDS1_EP"/>
    <property type="match status" value="1"/>
</dbReference>
<comment type="subcellular location">
    <subcellularLocation>
        <location evidence="2">Cytoplasm</location>
    </subcellularLocation>
    <subcellularLocation>
        <location evidence="1">Nucleus</location>
    </subcellularLocation>
</comment>
<reference evidence="9" key="1">
    <citation type="journal article" date="2023" name="Science">
        <title>Elucidation of the pathway for biosynthesis of saponin adjuvants from the soapbark tree.</title>
        <authorList>
            <person name="Reed J."/>
            <person name="Orme A."/>
            <person name="El-Demerdash A."/>
            <person name="Owen C."/>
            <person name="Martin L.B.B."/>
            <person name="Misra R.C."/>
            <person name="Kikuchi S."/>
            <person name="Rejzek M."/>
            <person name="Martin A.C."/>
            <person name="Harkess A."/>
            <person name="Leebens-Mack J."/>
            <person name="Louveau T."/>
            <person name="Stephenson M.J."/>
            <person name="Osbourn A."/>
        </authorList>
    </citation>
    <scope>NUCLEOTIDE SEQUENCE</scope>
    <source>
        <strain evidence="9">S10</strain>
    </source>
</reference>
<dbReference type="CDD" id="cd00519">
    <property type="entry name" value="Lipase_3"/>
    <property type="match status" value="1"/>
</dbReference>
<dbReference type="KEGG" id="qsa:O6P43_030238"/>
<dbReference type="AlphaFoldDB" id="A0AAD7P7W3"/>
<dbReference type="GO" id="GO:0005634">
    <property type="term" value="C:nucleus"/>
    <property type="evidence" value="ECO:0007669"/>
    <property type="project" value="UniProtKB-SubCell"/>
</dbReference>
<keyword evidence="4" id="KW-0378">Hydrolase</keyword>
<proteinExistence type="predicted"/>
<dbReference type="InterPro" id="IPR041266">
    <property type="entry name" value="EDS1_EP"/>
</dbReference>
<dbReference type="SUPFAM" id="SSF53474">
    <property type="entry name" value="alpha/beta-Hydrolases"/>
    <property type="match status" value="1"/>
</dbReference>
<keyword evidence="3" id="KW-0963">Cytoplasm</keyword>
<keyword evidence="5" id="KW-0611">Plant defense</keyword>
<dbReference type="PANTHER" id="PTHR47413:SF2">
    <property type="entry name" value="LIPASE-LIKE PAD4"/>
    <property type="match status" value="1"/>
</dbReference>
<dbReference type="GO" id="GO:0006952">
    <property type="term" value="P:defense response"/>
    <property type="evidence" value="ECO:0007669"/>
    <property type="project" value="UniProtKB-KW"/>
</dbReference>
<dbReference type="InterPro" id="IPR029058">
    <property type="entry name" value="AB_hydrolase_fold"/>
</dbReference>
<evidence type="ECO:0000256" key="2">
    <source>
        <dbReference type="ARBA" id="ARBA00004496"/>
    </source>
</evidence>
<gene>
    <name evidence="9" type="ORF">O6P43_030238</name>
</gene>
<organism evidence="9 10">
    <name type="scientific">Quillaja saponaria</name>
    <name type="common">Soap bark tree</name>
    <dbReference type="NCBI Taxonomy" id="32244"/>
    <lineage>
        <taxon>Eukaryota</taxon>
        <taxon>Viridiplantae</taxon>
        <taxon>Streptophyta</taxon>
        <taxon>Embryophyta</taxon>
        <taxon>Tracheophyta</taxon>
        <taxon>Spermatophyta</taxon>
        <taxon>Magnoliopsida</taxon>
        <taxon>eudicotyledons</taxon>
        <taxon>Gunneridae</taxon>
        <taxon>Pentapetalae</taxon>
        <taxon>rosids</taxon>
        <taxon>fabids</taxon>
        <taxon>Fabales</taxon>
        <taxon>Quillajaceae</taxon>
        <taxon>Quillaja</taxon>
    </lineage>
</organism>
<evidence type="ECO:0000256" key="4">
    <source>
        <dbReference type="ARBA" id="ARBA00022801"/>
    </source>
</evidence>
<evidence type="ECO:0000256" key="5">
    <source>
        <dbReference type="ARBA" id="ARBA00022821"/>
    </source>
</evidence>